<dbReference type="Proteomes" id="UP001367316">
    <property type="component" value="Unassembled WGS sequence"/>
</dbReference>
<evidence type="ECO:0008006" key="4">
    <source>
        <dbReference type="Google" id="ProtNLM"/>
    </source>
</evidence>
<dbReference type="PANTHER" id="PTHR15192">
    <property type="entry name" value="PROTEIN CBG05349"/>
    <property type="match status" value="1"/>
</dbReference>
<dbReference type="Gene3D" id="3.50.50.60">
    <property type="entry name" value="FAD/NAD(P)-binding domain"/>
    <property type="match status" value="1"/>
</dbReference>
<name>A0ABR1NEI4_9PEZI</name>
<accession>A0ABR1NEI4</accession>
<keyword evidence="3" id="KW-1185">Reference proteome</keyword>
<gene>
    <name evidence="2" type="ORF">JOL62DRAFT_554374</name>
</gene>
<reference evidence="2 3" key="1">
    <citation type="submission" date="2024-04" db="EMBL/GenBank/DDBJ databases">
        <title>Phyllosticta paracitricarpa is synonymous to the EU quarantine fungus P. citricarpa based on phylogenomic analyses.</title>
        <authorList>
            <consortium name="Lawrence Berkeley National Laboratory"/>
            <person name="Van ingen-buijs V.A."/>
            <person name="Van westerhoven A.C."/>
            <person name="Haridas S."/>
            <person name="Skiadas P."/>
            <person name="Martin F."/>
            <person name="Groenewald J.Z."/>
            <person name="Crous P.W."/>
            <person name="Seidl M.F."/>
        </authorList>
    </citation>
    <scope>NUCLEOTIDE SEQUENCE [LARGE SCALE GENOMIC DNA]</scope>
    <source>
        <strain evidence="2 3">CBS 141358</strain>
    </source>
</reference>
<dbReference type="PANTHER" id="PTHR15192:SF8">
    <property type="entry name" value="FAD_NAD(P)-BINDING DOMAIN-CONTAINING PROTEIN"/>
    <property type="match status" value="1"/>
</dbReference>
<feature type="transmembrane region" description="Helical" evidence="1">
    <location>
        <begin position="27"/>
        <end position="47"/>
    </location>
</feature>
<keyword evidence="1" id="KW-1133">Transmembrane helix</keyword>
<keyword evidence="1" id="KW-0472">Membrane</keyword>
<dbReference type="SUPFAM" id="SSF51905">
    <property type="entry name" value="FAD/NAD(P)-binding domain"/>
    <property type="match status" value="1"/>
</dbReference>
<comment type="caution">
    <text evidence="2">The sequence shown here is derived from an EMBL/GenBank/DDBJ whole genome shotgun (WGS) entry which is preliminary data.</text>
</comment>
<dbReference type="EMBL" id="JBBPBF010000006">
    <property type="protein sequence ID" value="KAK7613594.1"/>
    <property type="molecule type" value="Genomic_DNA"/>
</dbReference>
<evidence type="ECO:0000313" key="2">
    <source>
        <dbReference type="EMBL" id="KAK7613594.1"/>
    </source>
</evidence>
<organism evidence="2 3">
    <name type="scientific">Phyllosticta paracitricarpa</name>
    <dbReference type="NCBI Taxonomy" id="2016321"/>
    <lineage>
        <taxon>Eukaryota</taxon>
        <taxon>Fungi</taxon>
        <taxon>Dikarya</taxon>
        <taxon>Ascomycota</taxon>
        <taxon>Pezizomycotina</taxon>
        <taxon>Dothideomycetes</taxon>
        <taxon>Dothideomycetes incertae sedis</taxon>
        <taxon>Botryosphaeriales</taxon>
        <taxon>Phyllostictaceae</taxon>
        <taxon>Phyllosticta</taxon>
    </lineage>
</organism>
<dbReference type="InterPro" id="IPR029731">
    <property type="entry name" value="OSGIN1/2"/>
</dbReference>
<keyword evidence="1" id="KW-0812">Transmembrane</keyword>
<evidence type="ECO:0000256" key="1">
    <source>
        <dbReference type="SAM" id="Phobius"/>
    </source>
</evidence>
<proteinExistence type="predicted"/>
<evidence type="ECO:0000313" key="3">
    <source>
        <dbReference type="Proteomes" id="UP001367316"/>
    </source>
</evidence>
<dbReference type="InterPro" id="IPR036188">
    <property type="entry name" value="FAD/NAD-bd_sf"/>
</dbReference>
<sequence length="605" mass="66146">MAGGPNDHIKTAIGPNRYKYFRWTPKTAWYSIAYAIVFPSVVGYIAYATEIISSTPPDTTPPLNGSFLSPAQSPMAQSALGDVDTVIVGNGPSALILSYILHGHIPYYSRPHHDALLHAKLESRRNLLDLNPDLYDHFRSSLRYSTQALPVNVLLDTLIRPNADTEINPESCVEWRYEPDKAVPHIALGTASFAGGQWAEDPVETSSEIGTLSYAEMLSLPGYSFPDHWQATFGKPLPQFLRPTRAQVASYYRAYPHAVGIADSIRAGIKIKNVSRTADGFHIGSHNVSCKHLVLASGIFTVNLAPPPLLAPISRVKNDTKPLLVVGSGFSAADVILSTPPHQKIIHLFRWAPEDRPSPLRGCHHQAYPEYATIYRQMKLAALNSRTRKAAASPLMRKKKNSFFSHRDWASVYEGFANAEVENVPNADCATVIIRLESGELVEREIGGLQYVVGRRGSLDYLEPALRDEVLTNQNPEPNHALHSVTDDADDRGLISGRTLRVQAENDLEVAPQVFIIGSLTGDSLVRHAFGGCAYAAGRILDAKQEFASDAASTQKTLTPPRSPIRSGVARLNGIAKIATNGTGHLDLHLDRRKLGQTGRQKGSA</sequence>
<protein>
    <recommendedName>
        <fullName evidence="4">L-ornithine N(5)-monooxygenase</fullName>
    </recommendedName>
</protein>